<dbReference type="RefSeq" id="WP_070787032.1">
    <property type="nucleotide sequence ID" value="NZ_MKIQ01000002.1"/>
</dbReference>
<dbReference type="InterPro" id="IPR052556">
    <property type="entry name" value="PolySynth_Transporter"/>
</dbReference>
<feature type="transmembrane region" description="Helical" evidence="5">
    <location>
        <begin position="319"/>
        <end position="340"/>
    </location>
</feature>
<feature type="transmembrane region" description="Helical" evidence="5">
    <location>
        <begin position="377"/>
        <end position="398"/>
    </location>
</feature>
<feature type="transmembrane region" description="Helical" evidence="5">
    <location>
        <begin position="165"/>
        <end position="187"/>
    </location>
</feature>
<name>A0A9Q5P1F2_9LACT</name>
<evidence type="ECO:0000256" key="5">
    <source>
        <dbReference type="SAM" id="Phobius"/>
    </source>
</evidence>
<gene>
    <name evidence="6" type="ORF">BG262_07995</name>
</gene>
<accession>A0A9Q5P1F2</accession>
<protein>
    <recommendedName>
        <fullName evidence="8">Polysaccharide biosynthesis protein C-terminal domain-containing protein</fullName>
    </recommendedName>
</protein>
<feature type="transmembrane region" description="Helical" evidence="5">
    <location>
        <begin position="208"/>
        <end position="224"/>
    </location>
</feature>
<evidence type="ECO:0000313" key="7">
    <source>
        <dbReference type="Proteomes" id="UP000177273"/>
    </source>
</evidence>
<feature type="transmembrane region" description="Helical" evidence="5">
    <location>
        <begin position="247"/>
        <end position="268"/>
    </location>
</feature>
<sequence>MKLIKNIIYNTGYQVLSLIFPLITIPYVSRIFGIDGMGSAAYTNTVVSYFSLFAALSSVLYGNREVAYNQDNKENRSIVFWEIFFIKAITTTISVISFLFLVIFVIKEDYVLYFMQSFILLAVGLDISWYFMGVEEFKNIILRNMLIKILAVIVTFTFVKSPNDLWIYVGTVPISTFLGNLSMWPFMKNEVNLVRFKDLNLKRHIKPMLQLFLPQILIQFYLYLNKLMLGNMDSKAAAGIFDQSDRFIRVAVTLVTSLSAAVIPRIAYLHSTHQEEEISNIMYRSFRMVNAISIFSMFSIMAVSESFAVYFLGSEFKEVGIVMFIQSIMIVFVAWANVLGNQYLLPTNMIKEFNIGAFIGLIVNVVMNLILIPKLGVVGATITTVLTEVAVTLYQMFVLRKRFNIATFLFETWKYLLAGILVFFVTNWIDRSTPSSMFFYIIEACVAVVTYIVALKLLRSTILDELFALVKGVVKKNE</sequence>
<comment type="caution">
    <text evidence="6">The sequence shown here is derived from an EMBL/GenBank/DDBJ whole genome shotgun (WGS) entry which is preliminary data.</text>
</comment>
<feature type="transmembrane region" description="Helical" evidence="5">
    <location>
        <begin position="7"/>
        <end position="28"/>
    </location>
</feature>
<keyword evidence="3 5" id="KW-1133">Transmembrane helix</keyword>
<dbReference type="PANTHER" id="PTHR43424:SF1">
    <property type="entry name" value="LOCUS PUTATIVE PROTEIN 1-RELATED"/>
    <property type="match status" value="1"/>
</dbReference>
<reference evidence="7" key="1">
    <citation type="submission" date="2016-09" db="EMBL/GenBank/DDBJ databases">
        <title>Draft genome sequence of a novel species of the family Streptococcaceae isolated from flowers.</title>
        <authorList>
            <person name="Chuah L.-O."/>
            <person name="Yap K.-P."/>
            <person name="Thong K.L."/>
            <person name="Liong M.T."/>
            <person name="Ahmad R."/>
            <person name="Rusul G."/>
        </authorList>
    </citation>
    <scope>NUCLEOTIDE SEQUENCE [LARGE SCALE GENOMIC DNA]</scope>
    <source>
        <strain evidence="7">HibF3</strain>
    </source>
</reference>
<dbReference type="PANTHER" id="PTHR43424">
    <property type="entry name" value="LOCUS PUTATIVE PROTEIN 1-RELATED"/>
    <property type="match status" value="1"/>
</dbReference>
<dbReference type="Pfam" id="PF01943">
    <property type="entry name" value="Polysacc_synt"/>
    <property type="match status" value="1"/>
</dbReference>
<keyword evidence="4 5" id="KW-0472">Membrane</keyword>
<feature type="transmembrane region" description="Helical" evidence="5">
    <location>
        <begin position="289"/>
        <end position="313"/>
    </location>
</feature>
<organism evidence="6 7">
    <name type="scientific">Floricoccus penangensis</name>
    <dbReference type="NCBI Taxonomy" id="1859475"/>
    <lineage>
        <taxon>Bacteria</taxon>
        <taxon>Bacillati</taxon>
        <taxon>Bacillota</taxon>
        <taxon>Bacilli</taxon>
        <taxon>Lactobacillales</taxon>
        <taxon>Streptococcaceae</taxon>
        <taxon>Floricoccus</taxon>
    </lineage>
</organism>
<dbReference type="GO" id="GO:0016020">
    <property type="term" value="C:membrane"/>
    <property type="evidence" value="ECO:0007669"/>
    <property type="project" value="UniProtKB-SubCell"/>
</dbReference>
<feature type="transmembrane region" description="Helical" evidence="5">
    <location>
        <begin position="112"/>
        <end position="133"/>
    </location>
</feature>
<evidence type="ECO:0000256" key="3">
    <source>
        <dbReference type="ARBA" id="ARBA00022989"/>
    </source>
</evidence>
<evidence type="ECO:0008006" key="8">
    <source>
        <dbReference type="Google" id="ProtNLM"/>
    </source>
</evidence>
<evidence type="ECO:0000256" key="4">
    <source>
        <dbReference type="ARBA" id="ARBA00023136"/>
    </source>
</evidence>
<dbReference type="InterPro" id="IPR002797">
    <property type="entry name" value="Polysacc_synth"/>
</dbReference>
<proteinExistence type="predicted"/>
<dbReference type="Proteomes" id="UP000177273">
    <property type="component" value="Unassembled WGS sequence"/>
</dbReference>
<dbReference type="CDD" id="cd13128">
    <property type="entry name" value="MATE_Wzx_like"/>
    <property type="match status" value="1"/>
</dbReference>
<feature type="transmembrane region" description="Helical" evidence="5">
    <location>
        <begin position="40"/>
        <end position="62"/>
    </location>
</feature>
<evidence type="ECO:0000256" key="1">
    <source>
        <dbReference type="ARBA" id="ARBA00004141"/>
    </source>
</evidence>
<keyword evidence="7" id="KW-1185">Reference proteome</keyword>
<feature type="transmembrane region" description="Helical" evidence="5">
    <location>
        <begin position="140"/>
        <end position="159"/>
    </location>
</feature>
<evidence type="ECO:0000256" key="2">
    <source>
        <dbReference type="ARBA" id="ARBA00022692"/>
    </source>
</evidence>
<comment type="subcellular location">
    <subcellularLocation>
        <location evidence="1">Membrane</location>
        <topology evidence="1">Multi-pass membrane protein</topology>
    </subcellularLocation>
</comment>
<dbReference type="AlphaFoldDB" id="A0A9Q5P1F2"/>
<evidence type="ECO:0000313" key="6">
    <source>
        <dbReference type="EMBL" id="OFI47924.1"/>
    </source>
</evidence>
<feature type="transmembrane region" description="Helical" evidence="5">
    <location>
        <begin position="83"/>
        <end position="106"/>
    </location>
</feature>
<keyword evidence="2 5" id="KW-0812">Transmembrane</keyword>
<feature type="transmembrane region" description="Helical" evidence="5">
    <location>
        <begin position="352"/>
        <end position="371"/>
    </location>
</feature>
<feature type="transmembrane region" description="Helical" evidence="5">
    <location>
        <begin position="437"/>
        <end position="458"/>
    </location>
</feature>
<dbReference type="EMBL" id="MKIQ01000002">
    <property type="protein sequence ID" value="OFI47924.1"/>
    <property type="molecule type" value="Genomic_DNA"/>
</dbReference>
<dbReference type="OrthoDB" id="9815702at2"/>
<feature type="transmembrane region" description="Helical" evidence="5">
    <location>
        <begin position="405"/>
        <end position="425"/>
    </location>
</feature>